<name>A0A1I6G1D1_9RHOB</name>
<dbReference type="SUPFAM" id="SSF47616">
    <property type="entry name" value="GST C-terminal domain-like"/>
    <property type="match status" value="1"/>
</dbReference>
<dbReference type="OrthoDB" id="9795329at2"/>
<dbReference type="AlphaFoldDB" id="A0A1I6G1D1"/>
<evidence type="ECO:0000259" key="1">
    <source>
        <dbReference type="PROSITE" id="PS50404"/>
    </source>
</evidence>
<gene>
    <name evidence="2" type="ORF">SAMN04488002_0734</name>
</gene>
<dbReference type="EMBL" id="FOYO01000001">
    <property type="protein sequence ID" value="SFR36023.1"/>
    <property type="molecule type" value="Genomic_DNA"/>
</dbReference>
<accession>A0A1I6G1D1</accession>
<dbReference type="InterPro" id="IPR036249">
    <property type="entry name" value="Thioredoxin-like_sf"/>
</dbReference>
<dbReference type="Proteomes" id="UP000199658">
    <property type="component" value="Unassembled WGS sequence"/>
</dbReference>
<dbReference type="Gene3D" id="1.20.1050.10">
    <property type="match status" value="1"/>
</dbReference>
<dbReference type="CDD" id="cd03205">
    <property type="entry name" value="GST_C_6"/>
    <property type="match status" value="1"/>
</dbReference>
<reference evidence="3" key="1">
    <citation type="submission" date="2016-10" db="EMBL/GenBank/DDBJ databases">
        <authorList>
            <person name="Varghese N."/>
            <person name="Submissions S."/>
        </authorList>
    </citation>
    <scope>NUCLEOTIDE SEQUENCE [LARGE SCALE GENOMIC DNA]</scope>
    <source>
        <strain evidence="3">DSM 26921</strain>
    </source>
</reference>
<evidence type="ECO:0000313" key="3">
    <source>
        <dbReference type="Proteomes" id="UP000199658"/>
    </source>
</evidence>
<proteinExistence type="predicted"/>
<keyword evidence="2" id="KW-0808">Transferase</keyword>
<dbReference type="InterPro" id="IPR004045">
    <property type="entry name" value="Glutathione_S-Trfase_N"/>
</dbReference>
<dbReference type="SUPFAM" id="SSF52833">
    <property type="entry name" value="Thioredoxin-like"/>
    <property type="match status" value="1"/>
</dbReference>
<dbReference type="InterPro" id="IPR036282">
    <property type="entry name" value="Glutathione-S-Trfase_C_sf"/>
</dbReference>
<sequence>MKFFTSPTSPYVRKVLVILRETDQLKDVEMVAAGGTPIDPGTIPRELNPLGKIPALALDNGQPLYDSRVICRFFDDRAKSGLYGKGNETWQLQTLEATGDGILDAAILMVYEARVRPEDKQYAEWTEAQWRKIDTALDALENHWIDILSWDLLNIGQIAIGCALGYLDLRHADRSWRESRTKLAEWEAGFAKRDSMVATVPPAA</sequence>
<dbReference type="PROSITE" id="PS50404">
    <property type="entry name" value="GST_NTER"/>
    <property type="match status" value="1"/>
</dbReference>
<dbReference type="RefSeq" id="WP_090212637.1">
    <property type="nucleotide sequence ID" value="NZ_FOYO01000001.1"/>
</dbReference>
<organism evidence="2 3">
    <name type="scientific">Litoreibacter janthinus</name>
    <dbReference type="NCBI Taxonomy" id="670154"/>
    <lineage>
        <taxon>Bacteria</taxon>
        <taxon>Pseudomonadati</taxon>
        <taxon>Pseudomonadota</taxon>
        <taxon>Alphaproteobacteria</taxon>
        <taxon>Rhodobacterales</taxon>
        <taxon>Roseobacteraceae</taxon>
        <taxon>Litoreibacter</taxon>
    </lineage>
</organism>
<dbReference type="Gene3D" id="3.40.30.10">
    <property type="entry name" value="Glutaredoxin"/>
    <property type="match status" value="1"/>
</dbReference>
<dbReference type="STRING" id="670154.SAMN04488002_0734"/>
<dbReference type="Pfam" id="PF13410">
    <property type="entry name" value="GST_C_2"/>
    <property type="match status" value="1"/>
</dbReference>
<dbReference type="Pfam" id="PF13409">
    <property type="entry name" value="GST_N_2"/>
    <property type="match status" value="1"/>
</dbReference>
<feature type="domain" description="GST N-terminal" evidence="1">
    <location>
        <begin position="1"/>
        <end position="82"/>
    </location>
</feature>
<dbReference type="GO" id="GO:0016740">
    <property type="term" value="F:transferase activity"/>
    <property type="evidence" value="ECO:0007669"/>
    <property type="project" value="UniProtKB-KW"/>
</dbReference>
<evidence type="ECO:0000313" key="2">
    <source>
        <dbReference type="EMBL" id="SFR36023.1"/>
    </source>
</evidence>
<protein>
    <submittedName>
        <fullName evidence="2">Glutathione S-transferase</fullName>
    </submittedName>
</protein>
<dbReference type="CDD" id="cd03049">
    <property type="entry name" value="GST_N_3"/>
    <property type="match status" value="1"/>
</dbReference>
<keyword evidence="3" id="KW-1185">Reference proteome</keyword>